<comment type="caution">
    <text evidence="1">The sequence shown here is derived from an EMBL/GenBank/DDBJ whole genome shotgun (WGS) entry which is preliminary data.</text>
</comment>
<sequence>MCIPRFYFMFLGVYVLSKSSSCRYFTSMDVTFFEHAPFFTGGVFFQGEYFPIRPLLLEDLSPPPSDPLPLSVPCESAI</sequence>
<keyword evidence="2" id="KW-1185">Reference proteome</keyword>
<gene>
    <name evidence="1" type="ORF">GIB67_022304</name>
</gene>
<organism evidence="1 2">
    <name type="scientific">Kingdonia uniflora</name>
    <dbReference type="NCBI Taxonomy" id="39325"/>
    <lineage>
        <taxon>Eukaryota</taxon>
        <taxon>Viridiplantae</taxon>
        <taxon>Streptophyta</taxon>
        <taxon>Embryophyta</taxon>
        <taxon>Tracheophyta</taxon>
        <taxon>Spermatophyta</taxon>
        <taxon>Magnoliopsida</taxon>
        <taxon>Ranunculales</taxon>
        <taxon>Circaeasteraceae</taxon>
        <taxon>Kingdonia</taxon>
    </lineage>
</organism>
<accession>A0A7J7KWC9</accession>
<dbReference type="Proteomes" id="UP000541444">
    <property type="component" value="Unassembled WGS sequence"/>
</dbReference>
<protein>
    <submittedName>
        <fullName evidence="1">Uncharacterized protein</fullName>
    </submittedName>
</protein>
<dbReference type="EMBL" id="JACGCM010002835">
    <property type="protein sequence ID" value="KAF6134564.1"/>
    <property type="molecule type" value="Genomic_DNA"/>
</dbReference>
<evidence type="ECO:0000313" key="2">
    <source>
        <dbReference type="Proteomes" id="UP000541444"/>
    </source>
</evidence>
<proteinExistence type="predicted"/>
<name>A0A7J7KWC9_9MAGN</name>
<dbReference type="AlphaFoldDB" id="A0A7J7KWC9"/>
<evidence type="ECO:0000313" key="1">
    <source>
        <dbReference type="EMBL" id="KAF6134564.1"/>
    </source>
</evidence>
<feature type="non-terminal residue" evidence="1">
    <location>
        <position position="1"/>
    </location>
</feature>
<reference evidence="1 2" key="1">
    <citation type="journal article" date="2020" name="IScience">
        <title>Genome Sequencing of the Endangered Kingdonia uniflora (Circaeasteraceae, Ranunculales) Reveals Potential Mechanisms of Evolutionary Specialization.</title>
        <authorList>
            <person name="Sun Y."/>
            <person name="Deng T."/>
            <person name="Zhang A."/>
            <person name="Moore M.J."/>
            <person name="Landis J.B."/>
            <person name="Lin N."/>
            <person name="Zhang H."/>
            <person name="Zhang X."/>
            <person name="Huang J."/>
            <person name="Zhang X."/>
            <person name="Sun H."/>
            <person name="Wang H."/>
        </authorList>
    </citation>
    <scope>NUCLEOTIDE SEQUENCE [LARGE SCALE GENOMIC DNA]</scope>
    <source>
        <strain evidence="1">TB1705</strain>
        <tissue evidence="1">Leaf</tissue>
    </source>
</reference>